<protein>
    <submittedName>
        <fullName evidence="1">Uncharacterized protein</fullName>
    </submittedName>
</protein>
<proteinExistence type="predicted"/>
<sequence>MPHRDVGLVLDHLEGAPVGSYDGLDRGIVQLEVGGVDGHADGGDLEVVATSTIAATPRTSRRLTHAVIRRPWQRRIVEDLRAEYAHQLLAASR</sequence>
<dbReference type="Proteomes" id="UP001597097">
    <property type="component" value="Unassembled WGS sequence"/>
</dbReference>
<evidence type="ECO:0000313" key="2">
    <source>
        <dbReference type="Proteomes" id="UP001597097"/>
    </source>
</evidence>
<comment type="caution">
    <text evidence="1">The sequence shown here is derived from an EMBL/GenBank/DDBJ whole genome shotgun (WGS) entry which is preliminary data.</text>
</comment>
<name>A0ABW4G8L4_9ACTN</name>
<organism evidence="1 2">
    <name type="scientific">Nonomuraea guangzhouensis</name>
    <dbReference type="NCBI Taxonomy" id="1291555"/>
    <lineage>
        <taxon>Bacteria</taxon>
        <taxon>Bacillati</taxon>
        <taxon>Actinomycetota</taxon>
        <taxon>Actinomycetes</taxon>
        <taxon>Streptosporangiales</taxon>
        <taxon>Streptosporangiaceae</taxon>
        <taxon>Nonomuraea</taxon>
    </lineage>
</organism>
<dbReference type="RefSeq" id="WP_219530770.1">
    <property type="nucleotide sequence ID" value="NZ_JAHKRM010000009.1"/>
</dbReference>
<evidence type="ECO:0000313" key="1">
    <source>
        <dbReference type="EMBL" id="MFD1538896.1"/>
    </source>
</evidence>
<dbReference type="EMBL" id="JBHUCM010000014">
    <property type="protein sequence ID" value="MFD1538896.1"/>
    <property type="molecule type" value="Genomic_DNA"/>
</dbReference>
<accession>A0ABW4G8L4</accession>
<reference evidence="2" key="1">
    <citation type="journal article" date="2019" name="Int. J. Syst. Evol. Microbiol.">
        <title>The Global Catalogue of Microorganisms (GCM) 10K type strain sequencing project: providing services to taxonomists for standard genome sequencing and annotation.</title>
        <authorList>
            <consortium name="The Broad Institute Genomics Platform"/>
            <consortium name="The Broad Institute Genome Sequencing Center for Infectious Disease"/>
            <person name="Wu L."/>
            <person name="Ma J."/>
        </authorList>
    </citation>
    <scope>NUCLEOTIDE SEQUENCE [LARGE SCALE GENOMIC DNA]</scope>
    <source>
        <strain evidence="2">CGMCC 1.15399</strain>
    </source>
</reference>
<keyword evidence="2" id="KW-1185">Reference proteome</keyword>
<gene>
    <name evidence="1" type="ORF">ACFSJ0_17705</name>
</gene>